<evidence type="ECO:0000256" key="2">
    <source>
        <dbReference type="ARBA" id="ARBA00022475"/>
    </source>
</evidence>
<evidence type="ECO:0000256" key="7">
    <source>
        <dbReference type="ARBA" id="ARBA00022729"/>
    </source>
</evidence>
<evidence type="ECO:0000256" key="18">
    <source>
        <dbReference type="ARBA" id="ARBA00048679"/>
    </source>
</evidence>
<comment type="caution">
    <text evidence="27">The sequence shown here is derived from an EMBL/GenBank/DDBJ whole genome shotgun (WGS) entry which is preliminary data.</text>
</comment>
<keyword evidence="12 22" id="KW-1133">Transmembrane helix</keyword>
<comment type="similarity">
    <text evidence="19">Belongs to the protein kinase superfamily. Ser/Thr protein kinase family.</text>
</comment>
<dbReference type="Gene3D" id="3.30.200.20">
    <property type="entry name" value="Phosphorylase Kinase, domain 1"/>
    <property type="match status" value="1"/>
</dbReference>
<name>A0A8K0MF99_9ROSA</name>
<dbReference type="FunFam" id="1.10.510.10:FF:000227">
    <property type="entry name" value="Serine/threonine-protein kinase"/>
    <property type="match status" value="1"/>
</dbReference>
<evidence type="ECO:0000256" key="8">
    <source>
        <dbReference type="ARBA" id="ARBA00022734"/>
    </source>
</evidence>
<sequence>MDIMKNNPIAMLAVLFLSLLFMIHICLGADTISANQSLSGDQTIVSAGGIFELGFHKPGNSSKYYICMWYKQISVDNIVWVANREKPVSDRFSSELRISNGNLVLFNESKIPIWSTNVSSTTSTSVSAVLRDDGNLVLTDGPATLPRPLWESFDNPAHIWLPGSKIGYDNRTKRNQRLISWTNSEDPAPGLFSLELETSDNSYRIRWNVSKSYWTSGSWNKNLKIFDRVPEMGTRGNFVPDFTFVTDVNETYFTYSVDNTIISRTVMDVSGQLKQQSWLGSTKEWNLFWTQPQRQCEVYAFCGAYGSCNEKSLPFCNCLRGFEPKSQSDWDLKDYSAGCRRKTKLQCGNNISIVQNGERDKFLQMSSMSLPEATQAVTTANNEECESTCLSDCSCTAYALDSNNCSIWTGDILNLKQLSEDEGTGKTLYVRLAASELRSPKKHNGAVTGVVVGVAAGSAVLLGLIVLLILRQRKKALRLGKAVVEGSLMAFDYRYLQNATQNFSEKLGGGGFGSVFKGRLPDSTVVAVKQLESMSQGEKQFRTEISTIGTIQHVNLVRLRGFCCEGRKRLLVYDYMSNGSLDSHLFQNKNSNVLDWNTRYQIALGTARGLVYLHEKCRDCIIHCDIKPENILLGDEYCPKVADFGLAKLVGRDFSRVLTTMRGTRGYLAPEWISGVAITPKADVYSFGIMLFEFVSGRRNTEPFADGRVKFFPSWAASIIIEGGDVLALLDPNLEGNADVEELTRVCRVACWCIQDDETHRPSMGQVVQILEGAIDVNLPSIPRSLEIFIEHQENIIFFTESSSRRSSQIRSNTSNASSEVKSPTPLLSSMS</sequence>
<dbReference type="EMBL" id="VOIH02000006">
    <property type="protein sequence ID" value="KAF3443795.1"/>
    <property type="molecule type" value="Genomic_DNA"/>
</dbReference>
<dbReference type="CDD" id="cd00028">
    <property type="entry name" value="B_lectin"/>
    <property type="match status" value="1"/>
</dbReference>
<organism evidence="27 28">
    <name type="scientific">Rhamnella rubrinervis</name>
    <dbReference type="NCBI Taxonomy" id="2594499"/>
    <lineage>
        <taxon>Eukaryota</taxon>
        <taxon>Viridiplantae</taxon>
        <taxon>Streptophyta</taxon>
        <taxon>Embryophyta</taxon>
        <taxon>Tracheophyta</taxon>
        <taxon>Spermatophyta</taxon>
        <taxon>Magnoliopsida</taxon>
        <taxon>eudicotyledons</taxon>
        <taxon>Gunneridae</taxon>
        <taxon>Pentapetalae</taxon>
        <taxon>rosids</taxon>
        <taxon>fabids</taxon>
        <taxon>Rosales</taxon>
        <taxon>Rhamnaceae</taxon>
        <taxon>rhamnoid group</taxon>
        <taxon>Rhamneae</taxon>
        <taxon>Rhamnella</taxon>
    </lineage>
</organism>
<comment type="catalytic activity">
    <reaction evidence="18 19">
        <text>L-seryl-[protein] + ATP = O-phospho-L-seryl-[protein] + ADP + H(+)</text>
        <dbReference type="Rhea" id="RHEA:17989"/>
        <dbReference type="Rhea" id="RHEA-COMP:9863"/>
        <dbReference type="Rhea" id="RHEA-COMP:11604"/>
        <dbReference type="ChEBI" id="CHEBI:15378"/>
        <dbReference type="ChEBI" id="CHEBI:29999"/>
        <dbReference type="ChEBI" id="CHEBI:30616"/>
        <dbReference type="ChEBI" id="CHEBI:83421"/>
        <dbReference type="ChEBI" id="CHEBI:456216"/>
        <dbReference type="EC" id="2.7.11.1"/>
    </reaction>
</comment>
<keyword evidence="2" id="KW-1003">Cell membrane</keyword>
<evidence type="ECO:0000256" key="4">
    <source>
        <dbReference type="ARBA" id="ARBA00022553"/>
    </source>
</evidence>
<evidence type="ECO:0000256" key="23">
    <source>
        <dbReference type="SAM" id="SignalP"/>
    </source>
</evidence>
<feature type="chain" id="PRO_5035464398" description="Receptor-like serine/threonine-protein kinase" evidence="23">
    <location>
        <begin position="29"/>
        <end position="832"/>
    </location>
</feature>
<dbReference type="CDD" id="cd14066">
    <property type="entry name" value="STKc_IRAK"/>
    <property type="match status" value="1"/>
</dbReference>
<dbReference type="PIRSF" id="PIRSF000641">
    <property type="entry name" value="SRK"/>
    <property type="match status" value="1"/>
</dbReference>
<keyword evidence="4" id="KW-0597">Phosphoprotein</keyword>
<keyword evidence="5 19" id="KW-0808">Transferase</keyword>
<dbReference type="Pfam" id="PF00069">
    <property type="entry name" value="Pkinase"/>
    <property type="match status" value="1"/>
</dbReference>
<dbReference type="GO" id="GO:0005524">
    <property type="term" value="F:ATP binding"/>
    <property type="evidence" value="ECO:0007669"/>
    <property type="project" value="UniProtKB-UniRule"/>
</dbReference>
<dbReference type="CDD" id="cd01098">
    <property type="entry name" value="PAN_AP_plant"/>
    <property type="match status" value="1"/>
</dbReference>
<feature type="transmembrane region" description="Helical" evidence="22">
    <location>
        <begin position="446"/>
        <end position="470"/>
    </location>
</feature>
<reference evidence="27" key="1">
    <citation type="submission" date="2020-03" db="EMBL/GenBank/DDBJ databases">
        <title>A high-quality chromosome-level genome assembly of a woody plant with both climbing and erect habits, Rhamnella rubrinervis.</title>
        <authorList>
            <person name="Lu Z."/>
            <person name="Yang Y."/>
            <person name="Zhu X."/>
            <person name="Sun Y."/>
        </authorList>
    </citation>
    <scope>NUCLEOTIDE SEQUENCE</scope>
    <source>
        <strain evidence="27">BYM</strain>
        <tissue evidence="27">Leaf</tissue>
    </source>
</reference>
<keyword evidence="9 19" id="KW-0547">Nucleotide-binding</keyword>
<dbReference type="SUPFAM" id="SSF56112">
    <property type="entry name" value="Protein kinase-like (PK-like)"/>
    <property type="match status" value="1"/>
</dbReference>
<dbReference type="Gene3D" id="1.10.510.10">
    <property type="entry name" value="Transferase(Phosphotransferase) domain 1"/>
    <property type="match status" value="1"/>
</dbReference>
<dbReference type="PROSITE" id="PS00108">
    <property type="entry name" value="PROTEIN_KINASE_ST"/>
    <property type="match status" value="1"/>
</dbReference>
<evidence type="ECO:0000256" key="14">
    <source>
        <dbReference type="ARBA" id="ARBA00023157"/>
    </source>
</evidence>
<evidence type="ECO:0000256" key="6">
    <source>
        <dbReference type="ARBA" id="ARBA00022692"/>
    </source>
</evidence>
<dbReference type="InterPro" id="IPR001480">
    <property type="entry name" value="Bulb-type_lectin_dom"/>
</dbReference>
<dbReference type="PROSITE" id="PS00107">
    <property type="entry name" value="PROTEIN_KINASE_ATP"/>
    <property type="match status" value="1"/>
</dbReference>
<dbReference type="Pfam" id="PF00954">
    <property type="entry name" value="S_locus_glycop"/>
    <property type="match status" value="1"/>
</dbReference>
<evidence type="ECO:0000256" key="1">
    <source>
        <dbReference type="ARBA" id="ARBA00004251"/>
    </source>
</evidence>
<dbReference type="PROSITE" id="PS50011">
    <property type="entry name" value="PROTEIN_KINASE_DOM"/>
    <property type="match status" value="1"/>
</dbReference>
<feature type="domain" description="Bulb-type lectin" evidence="25">
    <location>
        <begin position="29"/>
        <end position="151"/>
    </location>
</feature>
<evidence type="ECO:0000256" key="12">
    <source>
        <dbReference type="ARBA" id="ARBA00022989"/>
    </source>
</evidence>
<evidence type="ECO:0000256" key="22">
    <source>
        <dbReference type="SAM" id="Phobius"/>
    </source>
</evidence>
<dbReference type="SMART" id="SM00108">
    <property type="entry name" value="B_lectin"/>
    <property type="match status" value="1"/>
</dbReference>
<dbReference type="InterPro" id="IPR000858">
    <property type="entry name" value="S_locus_glycoprot_dom"/>
</dbReference>
<keyword evidence="28" id="KW-1185">Reference proteome</keyword>
<evidence type="ECO:0000256" key="11">
    <source>
        <dbReference type="ARBA" id="ARBA00022840"/>
    </source>
</evidence>
<dbReference type="AlphaFoldDB" id="A0A8K0MF99"/>
<evidence type="ECO:0000259" key="25">
    <source>
        <dbReference type="PROSITE" id="PS50927"/>
    </source>
</evidence>
<dbReference type="InterPro" id="IPR024171">
    <property type="entry name" value="SRK-like_kinase"/>
</dbReference>
<keyword evidence="16" id="KW-0325">Glycoprotein</keyword>
<dbReference type="FunFam" id="2.90.10.10:FF:000009">
    <property type="entry name" value="Receptor-like serine/threonine-protein kinase SD1-8"/>
    <property type="match status" value="1"/>
</dbReference>
<evidence type="ECO:0000256" key="21">
    <source>
        <dbReference type="SAM" id="MobiDB-lite"/>
    </source>
</evidence>
<comment type="subcellular location">
    <subcellularLocation>
        <location evidence="1">Cell membrane</location>
        <topology evidence="1">Single-pass type I membrane protein</topology>
    </subcellularLocation>
</comment>
<keyword evidence="8" id="KW-0430">Lectin</keyword>
<dbReference type="GO" id="GO:0005886">
    <property type="term" value="C:plasma membrane"/>
    <property type="evidence" value="ECO:0007669"/>
    <property type="project" value="UniProtKB-SubCell"/>
</dbReference>
<evidence type="ECO:0000313" key="27">
    <source>
        <dbReference type="EMBL" id="KAF3443795.1"/>
    </source>
</evidence>
<dbReference type="Pfam" id="PF01453">
    <property type="entry name" value="B_lectin"/>
    <property type="match status" value="1"/>
</dbReference>
<evidence type="ECO:0000259" key="26">
    <source>
        <dbReference type="PROSITE" id="PS50948"/>
    </source>
</evidence>
<dbReference type="PANTHER" id="PTHR47974:SF19">
    <property type="entry name" value="RECEPTOR-LIKE SERINE_THREONINE-PROTEIN KINASE"/>
    <property type="match status" value="1"/>
</dbReference>
<feature type="signal peptide" evidence="23">
    <location>
        <begin position="1"/>
        <end position="28"/>
    </location>
</feature>
<dbReference type="Pfam" id="PF08276">
    <property type="entry name" value="PAN_2"/>
    <property type="match status" value="1"/>
</dbReference>
<dbReference type="Gene3D" id="2.90.10.10">
    <property type="entry name" value="Bulb-type lectin domain"/>
    <property type="match status" value="1"/>
</dbReference>
<dbReference type="SMART" id="SM00220">
    <property type="entry name" value="S_TKc"/>
    <property type="match status" value="1"/>
</dbReference>
<dbReference type="SUPFAM" id="SSF51110">
    <property type="entry name" value="alpha-D-mannose-specific plant lectins"/>
    <property type="match status" value="1"/>
</dbReference>
<dbReference type="PANTHER" id="PTHR47974">
    <property type="entry name" value="OS07G0415500 PROTEIN"/>
    <property type="match status" value="1"/>
</dbReference>
<evidence type="ECO:0000256" key="17">
    <source>
        <dbReference type="ARBA" id="ARBA00047899"/>
    </source>
</evidence>
<evidence type="ECO:0000256" key="3">
    <source>
        <dbReference type="ARBA" id="ARBA00022527"/>
    </source>
</evidence>
<keyword evidence="3 19" id="KW-0723">Serine/threonine-protein kinase</keyword>
<evidence type="ECO:0000256" key="13">
    <source>
        <dbReference type="ARBA" id="ARBA00023136"/>
    </source>
</evidence>
<dbReference type="InterPro" id="IPR008271">
    <property type="entry name" value="Ser/Thr_kinase_AS"/>
</dbReference>
<protein>
    <recommendedName>
        <fullName evidence="19">Receptor-like serine/threonine-protein kinase</fullName>
        <ecNumber evidence="19">2.7.11.1</ecNumber>
    </recommendedName>
</protein>
<dbReference type="InterPro" id="IPR017441">
    <property type="entry name" value="Protein_kinase_ATP_BS"/>
</dbReference>
<evidence type="ECO:0000256" key="19">
    <source>
        <dbReference type="PIRNR" id="PIRNR000641"/>
    </source>
</evidence>
<accession>A0A8K0MF99</accession>
<evidence type="ECO:0000256" key="5">
    <source>
        <dbReference type="ARBA" id="ARBA00022679"/>
    </source>
</evidence>
<dbReference type="InterPro" id="IPR003609">
    <property type="entry name" value="Pan_app"/>
</dbReference>
<dbReference type="OrthoDB" id="643280at2759"/>
<dbReference type="FunFam" id="3.30.200.20:FF:000370">
    <property type="entry name" value="Receptor-like protein kinase 4"/>
    <property type="match status" value="1"/>
</dbReference>
<dbReference type="EC" id="2.7.11.1" evidence="19"/>
<evidence type="ECO:0000259" key="24">
    <source>
        <dbReference type="PROSITE" id="PS50011"/>
    </source>
</evidence>
<keyword evidence="11 19" id="KW-0067">ATP-binding</keyword>
<dbReference type="PROSITE" id="PS50948">
    <property type="entry name" value="PAN"/>
    <property type="match status" value="1"/>
</dbReference>
<dbReference type="InterPro" id="IPR011009">
    <property type="entry name" value="Kinase-like_dom_sf"/>
</dbReference>
<dbReference type="Proteomes" id="UP000796880">
    <property type="component" value="Unassembled WGS sequence"/>
</dbReference>
<dbReference type="GO" id="GO:0004674">
    <property type="term" value="F:protein serine/threonine kinase activity"/>
    <property type="evidence" value="ECO:0007669"/>
    <property type="project" value="UniProtKB-KW"/>
</dbReference>
<keyword evidence="15" id="KW-0675">Receptor</keyword>
<feature type="binding site" evidence="20">
    <location>
        <position position="529"/>
    </location>
    <ligand>
        <name>ATP</name>
        <dbReference type="ChEBI" id="CHEBI:30616"/>
    </ligand>
</feature>
<feature type="domain" description="Apple" evidence="26">
    <location>
        <begin position="347"/>
        <end position="433"/>
    </location>
</feature>
<proteinExistence type="inferred from homology"/>
<dbReference type="PROSITE" id="PS50927">
    <property type="entry name" value="BULB_LECTIN"/>
    <property type="match status" value="1"/>
</dbReference>
<keyword evidence="7 23" id="KW-0732">Signal</keyword>
<gene>
    <name evidence="27" type="ORF">FNV43_RR13485</name>
</gene>
<feature type="region of interest" description="Disordered" evidence="21">
    <location>
        <begin position="809"/>
        <end position="832"/>
    </location>
</feature>
<evidence type="ECO:0000256" key="15">
    <source>
        <dbReference type="ARBA" id="ARBA00023170"/>
    </source>
</evidence>
<evidence type="ECO:0000313" key="28">
    <source>
        <dbReference type="Proteomes" id="UP000796880"/>
    </source>
</evidence>
<keyword evidence="6 22" id="KW-0812">Transmembrane</keyword>
<comment type="catalytic activity">
    <reaction evidence="17 19">
        <text>L-threonyl-[protein] + ATP = O-phospho-L-threonyl-[protein] + ADP + H(+)</text>
        <dbReference type="Rhea" id="RHEA:46608"/>
        <dbReference type="Rhea" id="RHEA-COMP:11060"/>
        <dbReference type="Rhea" id="RHEA-COMP:11605"/>
        <dbReference type="ChEBI" id="CHEBI:15378"/>
        <dbReference type="ChEBI" id="CHEBI:30013"/>
        <dbReference type="ChEBI" id="CHEBI:30616"/>
        <dbReference type="ChEBI" id="CHEBI:61977"/>
        <dbReference type="ChEBI" id="CHEBI:456216"/>
        <dbReference type="EC" id="2.7.11.1"/>
    </reaction>
</comment>
<dbReference type="GO" id="GO:0030246">
    <property type="term" value="F:carbohydrate binding"/>
    <property type="evidence" value="ECO:0007669"/>
    <property type="project" value="UniProtKB-KW"/>
</dbReference>
<dbReference type="InterPro" id="IPR036426">
    <property type="entry name" value="Bulb-type_lectin_dom_sf"/>
</dbReference>
<feature type="domain" description="Protein kinase" evidence="24">
    <location>
        <begin position="501"/>
        <end position="775"/>
    </location>
</feature>
<keyword evidence="14" id="KW-1015">Disulfide bond</keyword>
<evidence type="ECO:0000256" key="10">
    <source>
        <dbReference type="ARBA" id="ARBA00022777"/>
    </source>
</evidence>
<evidence type="ECO:0000256" key="16">
    <source>
        <dbReference type="ARBA" id="ARBA00023180"/>
    </source>
</evidence>
<feature type="compositionally biased region" description="Polar residues" evidence="21">
    <location>
        <begin position="816"/>
        <end position="832"/>
    </location>
</feature>
<evidence type="ECO:0000256" key="20">
    <source>
        <dbReference type="PROSITE-ProRule" id="PRU10141"/>
    </source>
</evidence>
<keyword evidence="10 19" id="KW-0418">Kinase</keyword>
<dbReference type="SMART" id="SM00473">
    <property type="entry name" value="PAN_AP"/>
    <property type="match status" value="1"/>
</dbReference>
<dbReference type="GO" id="GO:0048544">
    <property type="term" value="P:recognition of pollen"/>
    <property type="evidence" value="ECO:0007669"/>
    <property type="project" value="InterPro"/>
</dbReference>
<dbReference type="InterPro" id="IPR000719">
    <property type="entry name" value="Prot_kinase_dom"/>
</dbReference>
<keyword evidence="13 22" id="KW-0472">Membrane</keyword>
<evidence type="ECO:0000256" key="9">
    <source>
        <dbReference type="ARBA" id="ARBA00022741"/>
    </source>
</evidence>